<accession>A0AAU6SDV7</accession>
<gene>
    <name evidence="2" type="ORF">MRBLWS13_002757</name>
</gene>
<feature type="transmembrane region" description="Helical" evidence="1">
    <location>
        <begin position="368"/>
        <end position="391"/>
    </location>
</feature>
<evidence type="ECO:0008006" key="3">
    <source>
        <dbReference type="Google" id="ProtNLM"/>
    </source>
</evidence>
<organism evidence="2">
    <name type="scientific">Microbacterium sp. LWS13-1.2</name>
    <dbReference type="NCBI Taxonomy" id="3135264"/>
    <lineage>
        <taxon>Bacteria</taxon>
        <taxon>Bacillati</taxon>
        <taxon>Actinomycetota</taxon>
        <taxon>Actinomycetes</taxon>
        <taxon>Micrococcales</taxon>
        <taxon>Microbacteriaceae</taxon>
        <taxon>Microbacterium</taxon>
    </lineage>
</organism>
<reference evidence="2" key="1">
    <citation type="submission" date="2024-04" db="EMBL/GenBank/DDBJ databases">
        <authorList>
            <person name="Roder T."/>
            <person name="Oberhansli S."/>
            <person name="Kreuzer M."/>
        </authorList>
    </citation>
    <scope>NUCLEOTIDE SEQUENCE</scope>
    <source>
        <strain evidence="2">LWS13-1.2</strain>
    </source>
</reference>
<feature type="transmembrane region" description="Helical" evidence="1">
    <location>
        <begin position="307"/>
        <end position="330"/>
    </location>
</feature>
<dbReference type="EMBL" id="CP151632">
    <property type="protein sequence ID" value="WZO35081.1"/>
    <property type="molecule type" value="Genomic_DNA"/>
</dbReference>
<evidence type="ECO:0000313" key="2">
    <source>
        <dbReference type="EMBL" id="WZO35081.1"/>
    </source>
</evidence>
<feature type="transmembrane region" description="Helical" evidence="1">
    <location>
        <begin position="201"/>
        <end position="219"/>
    </location>
</feature>
<keyword evidence="1" id="KW-1133">Transmembrane helix</keyword>
<feature type="transmembrane region" description="Helical" evidence="1">
    <location>
        <begin position="12"/>
        <end position="31"/>
    </location>
</feature>
<keyword evidence="1" id="KW-0472">Membrane</keyword>
<protein>
    <recommendedName>
        <fullName evidence="3">Membrane protein involved in the export of O-antigen and teichoic acid</fullName>
    </recommendedName>
</protein>
<feature type="transmembrane region" description="Helical" evidence="1">
    <location>
        <begin position="273"/>
        <end position="295"/>
    </location>
</feature>
<keyword evidence="1" id="KW-0812">Transmembrane</keyword>
<dbReference type="AlphaFoldDB" id="A0AAU6SDV7"/>
<name>A0AAU6SDV7_9MICO</name>
<feature type="transmembrane region" description="Helical" evidence="1">
    <location>
        <begin position="342"/>
        <end position="362"/>
    </location>
</feature>
<feature type="transmembrane region" description="Helical" evidence="1">
    <location>
        <begin position="102"/>
        <end position="122"/>
    </location>
</feature>
<sequence length="399" mass="41225">MSRRSRLPRPLTVAQILSSAAGALPILIAAVRMDPAAFTSFSIITLASALAVGGSRAALFQPALIFQRTDSHALVPARYMLVVSSLSALAVGAIAISSGGVAAGEAAIIGVAGAVPVFYDWVRYRAIGSSRRWAVAAGDAVRVTLVSATALPVLAATPLSFMLAIGVSCAIAAAVVLPQVPLRVGVYPYRSYRSSAAWQTLDFAVGQFIVSVPLFVLAGSGANDLIGGVRLAQTLLGPLNLAFAATTTNIVADGATHIDYRRASAIIARGWRASIRLGLLATAGVAFLVGVVWFSGWAPAGVERADLLLGLVLVGASTILTGWAGIHGIVLRVLDHQSAVTLVRIGIAVATTAGFLIGYVLGGDEWSLVLGFGANAVSAPLLFVPVALFYYRRDTREAP</sequence>
<feature type="transmembrane region" description="Helical" evidence="1">
    <location>
        <begin position="231"/>
        <end position="252"/>
    </location>
</feature>
<evidence type="ECO:0000256" key="1">
    <source>
        <dbReference type="SAM" id="Phobius"/>
    </source>
</evidence>
<proteinExistence type="predicted"/>
<feature type="transmembrane region" description="Helical" evidence="1">
    <location>
        <begin position="79"/>
        <end position="96"/>
    </location>
</feature>
<feature type="transmembrane region" description="Helical" evidence="1">
    <location>
        <begin position="37"/>
        <end position="59"/>
    </location>
</feature>
<feature type="transmembrane region" description="Helical" evidence="1">
    <location>
        <begin position="134"/>
        <end position="155"/>
    </location>
</feature>
<dbReference type="RefSeq" id="WP_349425917.1">
    <property type="nucleotide sequence ID" value="NZ_CP151632.1"/>
</dbReference>